<feature type="binding site" evidence="14">
    <location>
        <position position="201"/>
    </location>
    <ligand>
        <name>NAD(+)</name>
        <dbReference type="ChEBI" id="CHEBI:57540"/>
    </ligand>
</feature>
<name>A0A3D8PXE4_9BACI</name>
<dbReference type="OrthoDB" id="9800167at2"/>
<evidence type="ECO:0000256" key="4">
    <source>
        <dbReference type="ARBA" id="ARBA00016961"/>
    </source>
</evidence>
<evidence type="ECO:0000259" key="18">
    <source>
        <dbReference type="Pfam" id="PF07992"/>
    </source>
</evidence>
<feature type="binding site" evidence="14">
    <location>
        <position position="50"/>
    </location>
    <ligand>
        <name>FAD</name>
        <dbReference type="ChEBI" id="CHEBI:57692"/>
    </ligand>
</feature>
<evidence type="ECO:0000256" key="6">
    <source>
        <dbReference type="ARBA" id="ARBA00022630"/>
    </source>
</evidence>
<evidence type="ECO:0000256" key="12">
    <source>
        <dbReference type="ARBA" id="ARBA00049187"/>
    </source>
</evidence>
<evidence type="ECO:0000256" key="13">
    <source>
        <dbReference type="PIRSR" id="PIRSR000350-2"/>
    </source>
</evidence>
<keyword evidence="5" id="KW-0963">Cytoplasm</keyword>
<dbReference type="InterPro" id="IPR050151">
    <property type="entry name" value="Class-I_Pyr_Nuc-Dis_Oxidored"/>
</dbReference>
<dbReference type="InterPro" id="IPR012999">
    <property type="entry name" value="Pyr_OxRdtase_I_AS"/>
</dbReference>
<dbReference type="PIRSF" id="PIRSF000350">
    <property type="entry name" value="Mercury_reductase_MerA"/>
    <property type="match status" value="1"/>
</dbReference>
<dbReference type="InterPro" id="IPR006258">
    <property type="entry name" value="Lipoamide_DH"/>
</dbReference>
<feature type="binding site" evidence="14">
    <location>
        <position position="268"/>
    </location>
    <ligand>
        <name>NAD(+)</name>
        <dbReference type="ChEBI" id="CHEBI:57540"/>
    </ligand>
</feature>
<dbReference type="InterPro" id="IPR036188">
    <property type="entry name" value="FAD/NAD-bd_sf"/>
</dbReference>
<dbReference type="Pfam" id="PF02852">
    <property type="entry name" value="Pyr_redox_dim"/>
    <property type="match status" value="1"/>
</dbReference>
<dbReference type="PRINTS" id="PR00411">
    <property type="entry name" value="PNDRDTASEI"/>
</dbReference>
<dbReference type="PANTHER" id="PTHR22912">
    <property type="entry name" value="DISULFIDE OXIDOREDUCTASE"/>
    <property type="match status" value="1"/>
</dbReference>
<dbReference type="EMBL" id="PIOD01000005">
    <property type="protein sequence ID" value="RDW20694.1"/>
    <property type="molecule type" value="Genomic_DNA"/>
</dbReference>
<evidence type="ECO:0000256" key="5">
    <source>
        <dbReference type="ARBA" id="ARBA00022490"/>
    </source>
</evidence>
<keyword evidence="8 16" id="KW-0560">Oxidoreductase</keyword>
<gene>
    <name evidence="19" type="primary">lpdA</name>
    <name evidence="19" type="ORF">CWR45_05560</name>
</gene>
<dbReference type="Gene3D" id="3.50.50.60">
    <property type="entry name" value="FAD/NAD(P)-binding domain"/>
    <property type="match status" value="2"/>
</dbReference>
<evidence type="ECO:0000256" key="1">
    <source>
        <dbReference type="ARBA" id="ARBA00004496"/>
    </source>
</evidence>
<dbReference type="FunFam" id="3.30.390.30:FF:000001">
    <property type="entry name" value="Dihydrolipoyl dehydrogenase"/>
    <property type="match status" value="1"/>
</dbReference>
<proteinExistence type="inferred from homology"/>
<dbReference type="InterPro" id="IPR001100">
    <property type="entry name" value="Pyr_nuc-diS_OxRdtase"/>
</dbReference>
<evidence type="ECO:0000313" key="19">
    <source>
        <dbReference type="EMBL" id="RDW20694.1"/>
    </source>
</evidence>
<keyword evidence="6 16" id="KW-0285">Flavoprotein</keyword>
<protein>
    <recommendedName>
        <fullName evidence="4 16">Dihydrolipoyl dehydrogenase</fullName>
        <ecNumber evidence="3 16">1.8.1.4</ecNumber>
    </recommendedName>
</protein>
<dbReference type="GO" id="GO:0050660">
    <property type="term" value="F:flavin adenine dinucleotide binding"/>
    <property type="evidence" value="ECO:0007669"/>
    <property type="project" value="InterPro"/>
</dbReference>
<dbReference type="GO" id="GO:0006103">
    <property type="term" value="P:2-oxoglutarate metabolic process"/>
    <property type="evidence" value="ECO:0007669"/>
    <property type="project" value="TreeGrafter"/>
</dbReference>
<dbReference type="InterPro" id="IPR016156">
    <property type="entry name" value="FAD/NAD-linked_Rdtase_dimer_sf"/>
</dbReference>
<feature type="binding site" evidence="14">
    <location>
        <begin position="178"/>
        <end position="185"/>
    </location>
    <ligand>
        <name>NAD(+)</name>
        <dbReference type="ChEBI" id="CHEBI:57540"/>
    </ligand>
</feature>
<accession>A0A3D8PXE4</accession>
<evidence type="ECO:0000256" key="9">
    <source>
        <dbReference type="ARBA" id="ARBA00023027"/>
    </source>
</evidence>
<feature type="binding site" evidence="14">
    <location>
        <position position="306"/>
    </location>
    <ligand>
        <name>FAD</name>
        <dbReference type="ChEBI" id="CHEBI:57692"/>
    </ligand>
</feature>
<evidence type="ECO:0000256" key="7">
    <source>
        <dbReference type="ARBA" id="ARBA00022827"/>
    </source>
</evidence>
<evidence type="ECO:0000259" key="17">
    <source>
        <dbReference type="Pfam" id="PF02852"/>
    </source>
</evidence>
<dbReference type="GO" id="GO:0004148">
    <property type="term" value="F:dihydrolipoyl dehydrogenase (NADH) activity"/>
    <property type="evidence" value="ECO:0007669"/>
    <property type="project" value="UniProtKB-EC"/>
</dbReference>
<keyword evidence="10" id="KW-1015">Disulfide bond</keyword>
<keyword evidence="14" id="KW-0547">Nucleotide-binding</keyword>
<evidence type="ECO:0000256" key="11">
    <source>
        <dbReference type="ARBA" id="ARBA00023284"/>
    </source>
</evidence>
<dbReference type="RefSeq" id="WP_115748812.1">
    <property type="nucleotide sequence ID" value="NZ_PIOD01000005.1"/>
</dbReference>
<feature type="active site" description="Proton acceptor" evidence="13">
    <location>
        <position position="437"/>
    </location>
</feature>
<comment type="cofactor">
    <cofactor evidence="14 16">
        <name>FAD</name>
        <dbReference type="ChEBI" id="CHEBI:57692"/>
    </cofactor>
    <text evidence="14 16">Binds 1 FAD per subunit.</text>
</comment>
<feature type="domain" description="FAD/NAD(P)-binding" evidence="18">
    <location>
        <begin position="4"/>
        <end position="321"/>
    </location>
</feature>
<comment type="similarity">
    <text evidence="2 16">Belongs to the class-I pyridine nucleotide-disulfide oxidoreductase family.</text>
</comment>
<keyword evidence="20" id="KW-1185">Reference proteome</keyword>
<evidence type="ECO:0000256" key="14">
    <source>
        <dbReference type="PIRSR" id="PIRSR000350-3"/>
    </source>
</evidence>
<feature type="binding site" evidence="14">
    <location>
        <position position="113"/>
    </location>
    <ligand>
        <name>FAD</name>
        <dbReference type="ChEBI" id="CHEBI:57692"/>
    </ligand>
</feature>
<sequence>MKTFDLAIIGGGPGGYVAAIRAAKEGLSVALIEGRDLGGTCLNRGCVPSKTLLKHAEVIEQIKDAKTFGITVNDFSYSIENMIKRKNKVINTLKSGIKGLIKQSKITMIEGYGIVSKDKTVTVTTGNEEEKIQAENIILANGSKPFVPPFPGLEEGSYHTSDTIFDIEEVPSHMVIVGGGVIGLEIACIFNSFGTTVEIVEMADRIIPNEDVDATKFLTKQLTKKGISIRTGTKITGFKNENGKAIVEMEMNNEKISLETDSILVAVGRTPNLTGIEDLPVKFDGKFVKVNKDLESSLSGIYAIGDLIGGYQLAHAASEEGIKAVKHIVGKEDKSDMLIPRCVYTFPEIASVGITEVEAKKAGYKVKVKKVDLAANGKAIASNENSGFVKIIAEEKYGEILGVVMVGPHVTEMISSGTAFMHLEGTVEELENMVFPHPTVSEALTEAAAAWMGKGIHYS</sequence>
<keyword evidence="11 16" id="KW-0676">Redox-active center</keyword>
<dbReference type="PRINTS" id="PR00368">
    <property type="entry name" value="FADPNR"/>
</dbReference>
<dbReference type="PANTHER" id="PTHR22912:SF217">
    <property type="entry name" value="DIHYDROLIPOYL DEHYDROGENASE"/>
    <property type="match status" value="1"/>
</dbReference>
<comment type="catalytic activity">
    <reaction evidence="12 16">
        <text>N(6)-[(R)-dihydrolipoyl]-L-lysyl-[protein] + NAD(+) = N(6)-[(R)-lipoyl]-L-lysyl-[protein] + NADH + H(+)</text>
        <dbReference type="Rhea" id="RHEA:15045"/>
        <dbReference type="Rhea" id="RHEA-COMP:10474"/>
        <dbReference type="Rhea" id="RHEA-COMP:10475"/>
        <dbReference type="ChEBI" id="CHEBI:15378"/>
        <dbReference type="ChEBI" id="CHEBI:57540"/>
        <dbReference type="ChEBI" id="CHEBI:57945"/>
        <dbReference type="ChEBI" id="CHEBI:83099"/>
        <dbReference type="ChEBI" id="CHEBI:83100"/>
        <dbReference type="EC" id="1.8.1.4"/>
    </reaction>
</comment>
<reference evidence="20" key="1">
    <citation type="submission" date="2017-11" db="EMBL/GenBank/DDBJ databases">
        <authorList>
            <person name="Zhu W."/>
        </authorList>
    </citation>
    <scope>NUCLEOTIDE SEQUENCE [LARGE SCALE GENOMIC DNA]</scope>
    <source>
        <strain evidence="20">CAU 1051</strain>
    </source>
</reference>
<comment type="miscellaneous">
    <text evidence="16">The active site is a redox-active disulfide bond.</text>
</comment>
<feature type="domain" description="Pyridine nucleotide-disulphide oxidoreductase dimerisation" evidence="17">
    <location>
        <begin position="339"/>
        <end position="448"/>
    </location>
</feature>
<dbReference type="PROSITE" id="PS00076">
    <property type="entry name" value="PYRIDINE_REDOX_1"/>
    <property type="match status" value="1"/>
</dbReference>
<dbReference type="NCBIfam" id="TIGR01350">
    <property type="entry name" value="lipoamide_DH"/>
    <property type="match status" value="1"/>
</dbReference>
<dbReference type="EC" id="1.8.1.4" evidence="3 16"/>
<dbReference type="GO" id="GO:0005737">
    <property type="term" value="C:cytoplasm"/>
    <property type="evidence" value="ECO:0007669"/>
    <property type="project" value="UniProtKB-SubCell"/>
</dbReference>
<dbReference type="AlphaFoldDB" id="A0A3D8PXE4"/>
<dbReference type="InterPro" id="IPR004099">
    <property type="entry name" value="Pyr_nucl-diS_OxRdtase_dimer"/>
</dbReference>
<evidence type="ECO:0000256" key="2">
    <source>
        <dbReference type="ARBA" id="ARBA00007532"/>
    </source>
</evidence>
<dbReference type="SUPFAM" id="SSF55424">
    <property type="entry name" value="FAD/NAD-linked reductases, dimerisation (C-terminal) domain"/>
    <property type="match status" value="1"/>
</dbReference>
<evidence type="ECO:0000256" key="10">
    <source>
        <dbReference type="ARBA" id="ARBA00023157"/>
    </source>
</evidence>
<dbReference type="Pfam" id="PF07992">
    <property type="entry name" value="Pyr_redox_2"/>
    <property type="match status" value="1"/>
</dbReference>
<comment type="subcellular location">
    <subcellularLocation>
        <location evidence="1">Cytoplasm</location>
    </subcellularLocation>
</comment>
<dbReference type="InterPro" id="IPR023753">
    <property type="entry name" value="FAD/NAD-binding_dom"/>
</dbReference>
<dbReference type="Gene3D" id="3.30.390.30">
    <property type="match status" value="1"/>
</dbReference>
<keyword evidence="9 14" id="KW-0520">NAD</keyword>
<evidence type="ECO:0000256" key="3">
    <source>
        <dbReference type="ARBA" id="ARBA00012608"/>
    </source>
</evidence>
<keyword evidence="7 14" id="KW-0274">FAD</keyword>
<evidence type="ECO:0000256" key="15">
    <source>
        <dbReference type="PIRSR" id="PIRSR000350-4"/>
    </source>
</evidence>
<evidence type="ECO:0000256" key="16">
    <source>
        <dbReference type="RuleBase" id="RU003692"/>
    </source>
</evidence>
<feature type="disulfide bond" description="Redox-active" evidence="15">
    <location>
        <begin position="41"/>
        <end position="46"/>
    </location>
</feature>
<evidence type="ECO:0000313" key="20">
    <source>
        <dbReference type="Proteomes" id="UP000256520"/>
    </source>
</evidence>
<dbReference type="SUPFAM" id="SSF51905">
    <property type="entry name" value="FAD/NAD(P)-binding domain"/>
    <property type="match status" value="1"/>
</dbReference>
<evidence type="ECO:0000256" key="8">
    <source>
        <dbReference type="ARBA" id="ARBA00023002"/>
    </source>
</evidence>
<comment type="caution">
    <text evidence="19">The sequence shown here is derived from an EMBL/GenBank/DDBJ whole genome shotgun (WGS) entry which is preliminary data.</text>
</comment>
<dbReference type="Proteomes" id="UP000256520">
    <property type="component" value="Unassembled WGS sequence"/>
</dbReference>
<organism evidence="19 20">
    <name type="scientific">Oceanobacillus chungangensis</name>
    <dbReference type="NCBI Taxonomy" id="1229152"/>
    <lineage>
        <taxon>Bacteria</taxon>
        <taxon>Bacillati</taxon>
        <taxon>Bacillota</taxon>
        <taxon>Bacilli</taxon>
        <taxon>Bacillales</taxon>
        <taxon>Bacillaceae</taxon>
        <taxon>Oceanobacillus</taxon>
    </lineage>
</organism>